<dbReference type="RefSeq" id="WP_187562052.1">
    <property type="nucleotide sequence ID" value="NZ_JACGWS010000005.1"/>
</dbReference>
<keyword evidence="5" id="KW-1133">Transmembrane helix</keyword>
<dbReference type="PANTHER" id="PTHR48182:SF2">
    <property type="entry name" value="PROTEIN SERAC1"/>
    <property type="match status" value="1"/>
</dbReference>
<evidence type="ECO:0000256" key="3">
    <source>
        <dbReference type="ARBA" id="ARBA00022824"/>
    </source>
</evidence>
<evidence type="ECO:0000259" key="6">
    <source>
        <dbReference type="Pfam" id="PF07819"/>
    </source>
</evidence>
<evidence type="ECO:0000256" key="1">
    <source>
        <dbReference type="ARBA" id="ARBA00004240"/>
    </source>
</evidence>
<gene>
    <name evidence="7" type="ORF">H2O64_10000</name>
</gene>
<protein>
    <submittedName>
        <fullName evidence="7">Alpha/beta hydrolase</fullName>
    </submittedName>
</protein>
<dbReference type="Proteomes" id="UP000619238">
    <property type="component" value="Unassembled WGS sequence"/>
</dbReference>
<dbReference type="InterPro" id="IPR052374">
    <property type="entry name" value="SERAC1"/>
</dbReference>
<reference evidence="7 8" key="1">
    <citation type="submission" date="2020-07" db="EMBL/GenBank/DDBJ databases">
        <title>Description of Kordia aestuariivivens sp. nov., isolated from a tidal flat.</title>
        <authorList>
            <person name="Park S."/>
            <person name="Yoon J.-H."/>
        </authorList>
    </citation>
    <scope>NUCLEOTIDE SEQUENCE [LARGE SCALE GENOMIC DNA]</scope>
    <source>
        <strain evidence="7 8">YSTF-M3</strain>
    </source>
</reference>
<dbReference type="PANTHER" id="PTHR48182">
    <property type="entry name" value="PROTEIN SERAC1"/>
    <property type="match status" value="1"/>
</dbReference>
<keyword evidence="7" id="KW-0378">Hydrolase</keyword>
<dbReference type="GO" id="GO:0016787">
    <property type="term" value="F:hydrolase activity"/>
    <property type="evidence" value="ECO:0007669"/>
    <property type="project" value="UniProtKB-KW"/>
</dbReference>
<dbReference type="Pfam" id="PF07819">
    <property type="entry name" value="PGAP1"/>
    <property type="match status" value="1"/>
</dbReference>
<feature type="transmembrane region" description="Helical" evidence="5">
    <location>
        <begin position="340"/>
        <end position="362"/>
    </location>
</feature>
<sequence>MEFLHKNENQTNNIIIFIHGFVGGETTWVKNGKEKSLIDMILEDRNIDIGYDISLFTYYTKLSDFITRKGFSLFRKQRIVNNSIDEIAKLLSSEVKYFCKEYDNIILIGHSMGGLIAKKFILDDLQETPNSKVQLYFSLASPHSGANLAILGKLILKNPQISGMTPLSDNIRKINDEWIRSKNLPKRLYFQGLSDNIVPKNSSIALDRDKQNVIYSNDDHFSIIIPKEDNLVVLEALKRELKDFLIKSHTKTNKFVDEEIKRFRRKLLTSKNISDFEKLLFDVKLFKEKYPETYEIERIITDIKKSIKYENARILINNNSSKERGRRKRKVGEIFVEEKSGNGCGCSILLIIAFLILLIIYLRR</sequence>
<evidence type="ECO:0000313" key="7">
    <source>
        <dbReference type="EMBL" id="MBC8755004.1"/>
    </source>
</evidence>
<evidence type="ECO:0000256" key="4">
    <source>
        <dbReference type="ARBA" id="ARBA00023136"/>
    </source>
</evidence>
<dbReference type="SUPFAM" id="SSF53474">
    <property type="entry name" value="alpha/beta-Hydrolases"/>
    <property type="match status" value="1"/>
</dbReference>
<dbReference type="EMBL" id="JACGWS010000005">
    <property type="protein sequence ID" value="MBC8755004.1"/>
    <property type="molecule type" value="Genomic_DNA"/>
</dbReference>
<comment type="caution">
    <text evidence="7">The sequence shown here is derived from an EMBL/GenBank/DDBJ whole genome shotgun (WGS) entry which is preliminary data.</text>
</comment>
<keyword evidence="8" id="KW-1185">Reference proteome</keyword>
<proteinExistence type="predicted"/>
<dbReference type="InterPro" id="IPR012908">
    <property type="entry name" value="PGAP1-ab_dom-like"/>
</dbReference>
<accession>A0ABR7Q8W9</accession>
<dbReference type="Gene3D" id="3.40.50.1820">
    <property type="entry name" value="alpha/beta hydrolase"/>
    <property type="match status" value="1"/>
</dbReference>
<evidence type="ECO:0000313" key="8">
    <source>
        <dbReference type="Proteomes" id="UP000619238"/>
    </source>
</evidence>
<organism evidence="7 8">
    <name type="scientific">Kordia aestuariivivens</name>
    <dbReference type="NCBI Taxonomy" id="2759037"/>
    <lineage>
        <taxon>Bacteria</taxon>
        <taxon>Pseudomonadati</taxon>
        <taxon>Bacteroidota</taxon>
        <taxon>Flavobacteriia</taxon>
        <taxon>Flavobacteriales</taxon>
        <taxon>Flavobacteriaceae</taxon>
        <taxon>Kordia</taxon>
    </lineage>
</organism>
<keyword evidence="3" id="KW-0256">Endoplasmic reticulum</keyword>
<comment type="subcellular location">
    <subcellularLocation>
        <location evidence="1">Endoplasmic reticulum</location>
    </subcellularLocation>
    <subcellularLocation>
        <location evidence="2">Membrane</location>
    </subcellularLocation>
</comment>
<keyword evidence="5" id="KW-0812">Transmembrane</keyword>
<dbReference type="InterPro" id="IPR029058">
    <property type="entry name" value="AB_hydrolase_fold"/>
</dbReference>
<feature type="domain" description="GPI inositol-deacylase PGAP1-like alpha/beta" evidence="6">
    <location>
        <begin position="14"/>
        <end position="149"/>
    </location>
</feature>
<keyword evidence="4 5" id="KW-0472">Membrane</keyword>
<evidence type="ECO:0000256" key="5">
    <source>
        <dbReference type="SAM" id="Phobius"/>
    </source>
</evidence>
<name>A0ABR7Q8W9_9FLAO</name>
<evidence type="ECO:0000256" key="2">
    <source>
        <dbReference type="ARBA" id="ARBA00004370"/>
    </source>
</evidence>